<reference evidence="1 2" key="1">
    <citation type="submission" date="2023-07" db="EMBL/GenBank/DDBJ databases">
        <title>Sequencing the genomes of 1000 actinobacteria strains.</title>
        <authorList>
            <person name="Klenk H.-P."/>
        </authorList>
    </citation>
    <scope>NUCLEOTIDE SEQUENCE [LARGE SCALE GENOMIC DNA]</scope>
    <source>
        <strain evidence="1 2">DSM 102162</strain>
    </source>
</reference>
<dbReference type="EMBL" id="JAUSQW010000001">
    <property type="protein sequence ID" value="MDP9800921.1"/>
    <property type="molecule type" value="Genomic_DNA"/>
</dbReference>
<evidence type="ECO:0000313" key="1">
    <source>
        <dbReference type="EMBL" id="MDP9800921.1"/>
    </source>
</evidence>
<accession>A0ABT9NB39</accession>
<protein>
    <submittedName>
        <fullName evidence="1">Uncharacterized protein</fullName>
    </submittedName>
</protein>
<organism evidence="1 2">
    <name type="scientific">Arcanobacterium wilhelmae</name>
    <dbReference type="NCBI Taxonomy" id="1803177"/>
    <lineage>
        <taxon>Bacteria</taxon>
        <taxon>Bacillati</taxon>
        <taxon>Actinomycetota</taxon>
        <taxon>Actinomycetes</taxon>
        <taxon>Actinomycetales</taxon>
        <taxon>Actinomycetaceae</taxon>
        <taxon>Arcanobacterium</taxon>
    </lineage>
</organism>
<keyword evidence="2" id="KW-1185">Reference proteome</keyword>
<evidence type="ECO:0000313" key="2">
    <source>
        <dbReference type="Proteomes" id="UP001235966"/>
    </source>
</evidence>
<name>A0ABT9NB39_9ACTO</name>
<comment type="caution">
    <text evidence="1">The sequence shown here is derived from an EMBL/GenBank/DDBJ whole genome shotgun (WGS) entry which is preliminary data.</text>
</comment>
<gene>
    <name evidence="1" type="ORF">J2S49_000997</name>
</gene>
<proteinExistence type="predicted"/>
<sequence>MCTSWLQRLPDDAGAQLAPDSARYLRPDVVGDVRV</sequence>
<dbReference type="Proteomes" id="UP001235966">
    <property type="component" value="Unassembled WGS sequence"/>
</dbReference>